<dbReference type="Gene3D" id="3.10.105.10">
    <property type="entry name" value="Dipeptide-binding Protein, Domain 3"/>
    <property type="match status" value="1"/>
</dbReference>
<feature type="chain" id="PRO_5044257080" evidence="1">
    <location>
        <begin position="32"/>
        <end position="550"/>
    </location>
</feature>
<reference evidence="3" key="1">
    <citation type="submission" date="2024-07" db="EMBL/GenBank/DDBJ databases">
        <authorList>
            <person name="Li J."/>
            <person name="Wei H."/>
            <person name="Ma J."/>
        </authorList>
    </citation>
    <scope>NUCLEOTIDE SEQUENCE</scope>
    <source>
        <strain evidence="3">AMU7</strain>
    </source>
</reference>
<dbReference type="GO" id="GO:0042597">
    <property type="term" value="C:periplasmic space"/>
    <property type="evidence" value="ECO:0007669"/>
    <property type="project" value="UniProtKB-ARBA"/>
</dbReference>
<dbReference type="Pfam" id="PF00496">
    <property type="entry name" value="SBP_bac_5"/>
    <property type="match status" value="1"/>
</dbReference>
<evidence type="ECO:0000256" key="1">
    <source>
        <dbReference type="SAM" id="SignalP"/>
    </source>
</evidence>
<dbReference type="RefSeq" id="WP_369745740.1">
    <property type="nucleotide sequence ID" value="NZ_CP165735.1"/>
</dbReference>
<dbReference type="SUPFAM" id="SSF53850">
    <property type="entry name" value="Periplasmic binding protein-like II"/>
    <property type="match status" value="1"/>
</dbReference>
<organism evidence="3">
    <name type="scientific">Paenarthrobacter sp. AMU7</name>
    <dbReference type="NCBI Taxonomy" id="3162492"/>
    <lineage>
        <taxon>Bacteria</taxon>
        <taxon>Bacillati</taxon>
        <taxon>Actinomycetota</taxon>
        <taxon>Actinomycetes</taxon>
        <taxon>Micrococcales</taxon>
        <taxon>Micrococcaceae</taxon>
        <taxon>Paenarthrobacter</taxon>
    </lineage>
</organism>
<dbReference type="AlphaFoldDB" id="A0AB39YQD8"/>
<name>A0AB39YQD8_9MICC</name>
<dbReference type="Gene3D" id="3.40.190.10">
    <property type="entry name" value="Periplasmic binding protein-like II"/>
    <property type="match status" value="1"/>
</dbReference>
<dbReference type="InterPro" id="IPR030678">
    <property type="entry name" value="Peptide/Ni-bd"/>
</dbReference>
<accession>A0AB39YQD8</accession>
<dbReference type="InterPro" id="IPR000914">
    <property type="entry name" value="SBP_5_dom"/>
</dbReference>
<proteinExistence type="predicted"/>
<dbReference type="PIRSF" id="PIRSF002741">
    <property type="entry name" value="MppA"/>
    <property type="match status" value="1"/>
</dbReference>
<keyword evidence="1" id="KW-0732">Signal</keyword>
<evidence type="ECO:0000313" key="3">
    <source>
        <dbReference type="EMBL" id="XDV71831.1"/>
    </source>
</evidence>
<dbReference type="GO" id="GO:0015833">
    <property type="term" value="P:peptide transport"/>
    <property type="evidence" value="ECO:0007669"/>
    <property type="project" value="TreeGrafter"/>
</dbReference>
<feature type="domain" description="Solute-binding protein family 5" evidence="2">
    <location>
        <begin position="101"/>
        <end position="466"/>
    </location>
</feature>
<dbReference type="GO" id="GO:1904680">
    <property type="term" value="F:peptide transmembrane transporter activity"/>
    <property type="evidence" value="ECO:0007669"/>
    <property type="project" value="TreeGrafter"/>
</dbReference>
<feature type="signal peptide" evidence="1">
    <location>
        <begin position="1"/>
        <end position="31"/>
    </location>
</feature>
<dbReference type="CDD" id="cd00995">
    <property type="entry name" value="PBP2_NikA_DppA_OppA_like"/>
    <property type="match status" value="1"/>
</dbReference>
<gene>
    <name evidence="3" type="ORF">ABQM86_01150</name>
</gene>
<dbReference type="InterPro" id="IPR039424">
    <property type="entry name" value="SBP_5"/>
</dbReference>
<dbReference type="PROSITE" id="PS51257">
    <property type="entry name" value="PROKAR_LIPOPROTEIN"/>
    <property type="match status" value="1"/>
</dbReference>
<dbReference type="EMBL" id="CP165735">
    <property type="protein sequence ID" value="XDV71831.1"/>
    <property type="molecule type" value="Genomic_DNA"/>
</dbReference>
<dbReference type="GO" id="GO:0043190">
    <property type="term" value="C:ATP-binding cassette (ABC) transporter complex"/>
    <property type="evidence" value="ECO:0007669"/>
    <property type="project" value="InterPro"/>
</dbReference>
<evidence type="ECO:0000259" key="2">
    <source>
        <dbReference type="Pfam" id="PF00496"/>
    </source>
</evidence>
<sequence length="550" mass="58525">MKRNDRFKPFARTGVIAGAAAFTLAISACNAAGPQAQSTPTDVSFGPTTSEAAGAIDSFTWMITQEPATFDLDKDSGTAENTIMSNVCERLMKLQPDLTTTPHLAESAEWTSDTTVVFTLRKDVTFHDGTPMTADDVLWSMQRHAAKGADESDEYANVTDMAKTGENQITVTLKQRDAIFLQAMAGNGGIVLNRKVAEAQGANFGSPSAPDACSGPLKLEKWSAGSNITLTKAADYWDADNASLTSAVTFRWADDNAIVNALTSGEAQGAYLDSPATAGPLQKSDKVQIAQGPSTNVWSLIATERGALKDERIRQALSLALNRQGVAQAAFGGLAKPWKTPVGPGAWGYEEPTFSSAYEALTGAPAQPSEEDLEKAKKLVQEAGVPAEPIVVANSGDSIRNVISSALVEAAQKIGLTAEIVTIPRQQYGDFYSDASLRAQADLFSDEYYISKNDPVGFYKNGGSTARVNFVKFTGEGYDNKVKEAQATTDDAARAKLAIELEKQWTDAVVWIPVAHTPATIAMAKDITGAPSSASFLYYPWAADVGSSKK</sequence>
<dbReference type="PANTHER" id="PTHR30290">
    <property type="entry name" value="PERIPLASMIC BINDING COMPONENT OF ABC TRANSPORTER"/>
    <property type="match status" value="1"/>
</dbReference>
<protein>
    <submittedName>
        <fullName evidence="3">ABC transporter substrate-binding protein</fullName>
    </submittedName>
</protein>